<feature type="domain" description="HD-GYP" evidence="2">
    <location>
        <begin position="131"/>
        <end position="327"/>
    </location>
</feature>
<dbReference type="RefSeq" id="WP_039223344.1">
    <property type="nucleotide sequence ID" value="NZ_JWLW01000066.1"/>
</dbReference>
<dbReference type="InterPro" id="IPR037522">
    <property type="entry name" value="HD_GYP_dom"/>
</dbReference>
<dbReference type="SMART" id="SM00471">
    <property type="entry name" value="HDc"/>
    <property type="match status" value="1"/>
</dbReference>
<dbReference type="Proteomes" id="UP000031197">
    <property type="component" value="Unassembled WGS sequence"/>
</dbReference>
<organism evidence="3 4">
    <name type="scientific">Alteromonas marina</name>
    <dbReference type="NCBI Taxonomy" id="203795"/>
    <lineage>
        <taxon>Bacteria</taxon>
        <taxon>Pseudomonadati</taxon>
        <taxon>Pseudomonadota</taxon>
        <taxon>Gammaproteobacteria</taxon>
        <taxon>Alteromonadales</taxon>
        <taxon>Alteromonadaceae</taxon>
        <taxon>Alteromonas/Salinimonas group</taxon>
        <taxon>Alteromonas</taxon>
    </lineage>
</organism>
<dbReference type="InterPro" id="IPR003607">
    <property type="entry name" value="HD/PDEase_dom"/>
</dbReference>
<dbReference type="PANTHER" id="PTHR43155:SF2">
    <property type="entry name" value="CYCLIC DI-GMP PHOSPHODIESTERASE PA4108"/>
    <property type="match status" value="1"/>
</dbReference>
<dbReference type="Pfam" id="PF11871">
    <property type="entry name" value="DUF3391"/>
    <property type="match status" value="1"/>
</dbReference>
<protein>
    <submittedName>
        <fullName evidence="3">Metal-dependent phosphohydrolase</fullName>
    </submittedName>
</protein>
<proteinExistence type="predicted"/>
<name>A0A0B3YVQ1_9ALTE</name>
<dbReference type="CDD" id="cd00077">
    <property type="entry name" value="HDc"/>
    <property type="match status" value="1"/>
</dbReference>
<keyword evidence="3" id="KW-0378">Hydrolase</keyword>
<feature type="region of interest" description="Disordered" evidence="1">
    <location>
        <begin position="60"/>
        <end position="79"/>
    </location>
</feature>
<evidence type="ECO:0000259" key="2">
    <source>
        <dbReference type="PROSITE" id="PS51832"/>
    </source>
</evidence>
<dbReference type="SUPFAM" id="SSF109604">
    <property type="entry name" value="HD-domain/PDEase-like"/>
    <property type="match status" value="1"/>
</dbReference>
<evidence type="ECO:0000256" key="1">
    <source>
        <dbReference type="SAM" id="MobiDB-lite"/>
    </source>
</evidence>
<dbReference type="AlphaFoldDB" id="A0A0B3YVQ1"/>
<dbReference type="OrthoDB" id="9764808at2"/>
<dbReference type="PROSITE" id="PS51832">
    <property type="entry name" value="HD_GYP"/>
    <property type="match status" value="1"/>
</dbReference>
<dbReference type="Gene3D" id="1.10.3210.10">
    <property type="entry name" value="Hypothetical protein af1432"/>
    <property type="match status" value="1"/>
</dbReference>
<dbReference type="Pfam" id="PF13487">
    <property type="entry name" value="HD_5"/>
    <property type="match status" value="1"/>
</dbReference>
<dbReference type="PANTHER" id="PTHR43155">
    <property type="entry name" value="CYCLIC DI-GMP PHOSPHODIESTERASE PA4108-RELATED"/>
    <property type="match status" value="1"/>
</dbReference>
<dbReference type="GO" id="GO:0008081">
    <property type="term" value="F:phosphoric diester hydrolase activity"/>
    <property type="evidence" value="ECO:0007669"/>
    <property type="project" value="UniProtKB-ARBA"/>
</dbReference>
<evidence type="ECO:0000313" key="3">
    <source>
        <dbReference type="EMBL" id="KHT44599.1"/>
    </source>
</evidence>
<evidence type="ECO:0000313" key="4">
    <source>
        <dbReference type="Proteomes" id="UP000031197"/>
    </source>
</evidence>
<gene>
    <name evidence="3" type="ORF">RJ41_17195</name>
</gene>
<sequence>MLEQVPIDDLQPGMYVNQVLEQTGSLKMRSKGIVKTQAIIDSLKSKGILSVEVDLAKSKLPEPAVPPEPAKEKEPEVTKPVVKPVGRDSINEANELYSSAIAIQSSFLKSLKDGAVKDLSPMESLSHSLIESVFDNKDALSCLTMIKDTDQYLLEHSINCSVLSGIFCEFLGYDRDTTEQVSLGALLMDIGMSSLPDEIRNNTGEFSSDDWEVMKTHVEIGADLVEQCGDISDLSLRIIEEHHERVDGSGYPRGLVGGEISEFARIAAIVDAYDAMTSNRTHKNSITPTQALKRLTATENLDQELVKQFIQCIGVHPVGSLVRLKSGKLGIVSKINPKDPVSPHVMTFYSVTSQHFNEVKRVDLSQYDDEIVSGVRPEEFSLNLPKFFKDVFINQMPL</sequence>
<keyword evidence="4" id="KW-1185">Reference proteome</keyword>
<dbReference type="InterPro" id="IPR021812">
    <property type="entry name" value="DUF3391"/>
</dbReference>
<dbReference type="EMBL" id="JWLW01000066">
    <property type="protein sequence ID" value="KHT44599.1"/>
    <property type="molecule type" value="Genomic_DNA"/>
</dbReference>
<comment type="caution">
    <text evidence="3">The sequence shown here is derived from an EMBL/GenBank/DDBJ whole genome shotgun (WGS) entry which is preliminary data.</text>
</comment>
<reference evidence="3 4" key="1">
    <citation type="submission" date="2014-12" db="EMBL/GenBank/DDBJ databases">
        <title>Genome sequencing of Alteromonas marina AD001.</title>
        <authorList>
            <person name="Adrian T.G.S."/>
            <person name="Chan K.G."/>
        </authorList>
    </citation>
    <scope>NUCLEOTIDE SEQUENCE [LARGE SCALE GENOMIC DNA]</scope>
    <source>
        <strain evidence="3 4">AD001</strain>
    </source>
</reference>
<accession>A0A0B3YVQ1</accession>